<keyword evidence="1" id="KW-0812">Transmembrane</keyword>
<dbReference type="Pfam" id="PF09335">
    <property type="entry name" value="VTT_dom"/>
    <property type="match status" value="1"/>
</dbReference>
<dbReference type="EMBL" id="CABPRU010000001">
    <property type="protein sequence ID" value="VVD74449.1"/>
    <property type="molecule type" value="Genomic_DNA"/>
</dbReference>
<dbReference type="InterPro" id="IPR032816">
    <property type="entry name" value="VTT_dom"/>
</dbReference>
<feature type="transmembrane region" description="Helical" evidence="1">
    <location>
        <begin position="98"/>
        <end position="121"/>
    </location>
</feature>
<reference evidence="3 4" key="1">
    <citation type="submission" date="2019-08" db="EMBL/GenBank/DDBJ databases">
        <authorList>
            <person name="Peeters C."/>
        </authorList>
    </citation>
    <scope>NUCLEOTIDE SEQUENCE [LARGE SCALE GENOMIC DNA]</scope>
    <source>
        <strain evidence="3 4">LMG 31013</strain>
    </source>
</reference>
<name>A0A5E4SKE0_9BURK</name>
<feature type="domain" description="VTT" evidence="2">
    <location>
        <begin position="99"/>
        <end position="227"/>
    </location>
</feature>
<evidence type="ECO:0000259" key="2">
    <source>
        <dbReference type="Pfam" id="PF09335"/>
    </source>
</evidence>
<evidence type="ECO:0000256" key="1">
    <source>
        <dbReference type="SAM" id="Phobius"/>
    </source>
</evidence>
<organism evidence="3 4">
    <name type="scientific">Pandoraea terrigena</name>
    <dbReference type="NCBI Taxonomy" id="2508292"/>
    <lineage>
        <taxon>Bacteria</taxon>
        <taxon>Pseudomonadati</taxon>
        <taxon>Pseudomonadota</taxon>
        <taxon>Betaproteobacteria</taxon>
        <taxon>Burkholderiales</taxon>
        <taxon>Burkholderiaceae</taxon>
        <taxon>Pandoraea</taxon>
    </lineage>
</organism>
<sequence>MVVHYAPDFLFLPNAYAGTLAECPDRPVGRGGEAVAIFSICFVFLRSCMESFISWLLGILALPGVGLPAIFLVSFLSATLLPMGSEPALFGYVTLNPHMLWSAIAVASAGNTAGGMLDWWMGFAARRGFVRLKARRRTHARAAALAGGATPETTGGKRFNGDAPMSDRYHRWMRRFGPPLLLLSWLPVVGDPLCTLAGWLRLSWRECLFYIAIGKSLRYIAITFLMQRVPESFWHGIFAPFKHLLVG</sequence>
<evidence type="ECO:0000313" key="3">
    <source>
        <dbReference type="EMBL" id="VVD74449.1"/>
    </source>
</evidence>
<gene>
    <name evidence="3" type="primary">yqaA</name>
    <name evidence="3" type="ORF">PTE31013_00795</name>
</gene>
<evidence type="ECO:0000313" key="4">
    <source>
        <dbReference type="Proteomes" id="UP000334380"/>
    </source>
</evidence>
<dbReference type="PANTHER" id="PTHR42709:SF4">
    <property type="entry name" value="INNER MEMBRANE PROTEIN YQAA"/>
    <property type="match status" value="1"/>
</dbReference>
<dbReference type="PANTHER" id="PTHR42709">
    <property type="entry name" value="ALKALINE PHOSPHATASE LIKE PROTEIN"/>
    <property type="match status" value="1"/>
</dbReference>
<proteinExistence type="predicted"/>
<dbReference type="AlphaFoldDB" id="A0A5E4SKE0"/>
<protein>
    <submittedName>
        <fullName evidence="3">Inner membrane protein YqaA</fullName>
    </submittedName>
</protein>
<accession>A0A5E4SKE0</accession>
<dbReference type="Proteomes" id="UP000334380">
    <property type="component" value="Unassembled WGS sequence"/>
</dbReference>
<keyword evidence="1" id="KW-0472">Membrane</keyword>
<feature type="transmembrane region" description="Helical" evidence="1">
    <location>
        <begin position="52"/>
        <end position="78"/>
    </location>
</feature>
<keyword evidence="4" id="KW-1185">Reference proteome</keyword>
<dbReference type="InterPro" id="IPR051311">
    <property type="entry name" value="DedA_domain"/>
</dbReference>
<feature type="transmembrane region" description="Helical" evidence="1">
    <location>
        <begin position="28"/>
        <end position="45"/>
    </location>
</feature>
<keyword evidence="1" id="KW-1133">Transmembrane helix</keyword>